<gene>
    <name evidence="1" type="ORF">BD410DRAFT_732577</name>
</gene>
<accession>A0A4Y7PL70</accession>
<evidence type="ECO:0000313" key="1">
    <source>
        <dbReference type="EMBL" id="TDL15562.1"/>
    </source>
</evidence>
<proteinExistence type="predicted"/>
<dbReference type="InterPro" id="IPR012337">
    <property type="entry name" value="RNaseH-like_sf"/>
</dbReference>
<dbReference type="OrthoDB" id="1715602at2759"/>
<dbReference type="EMBL" id="ML170271">
    <property type="protein sequence ID" value="TDL15562.1"/>
    <property type="molecule type" value="Genomic_DNA"/>
</dbReference>
<keyword evidence="2" id="KW-1185">Reference proteome</keyword>
<protein>
    <recommendedName>
        <fullName evidence="3">HAT C-terminal dimerisation domain-containing protein</fullName>
    </recommendedName>
</protein>
<reference evidence="1 2" key="1">
    <citation type="submission" date="2018-06" db="EMBL/GenBank/DDBJ databases">
        <title>A transcriptomic atlas of mushroom development highlights an independent origin of complex multicellularity.</title>
        <authorList>
            <consortium name="DOE Joint Genome Institute"/>
            <person name="Krizsan K."/>
            <person name="Almasi E."/>
            <person name="Merenyi Z."/>
            <person name="Sahu N."/>
            <person name="Viragh M."/>
            <person name="Koszo T."/>
            <person name="Mondo S."/>
            <person name="Kiss B."/>
            <person name="Balint B."/>
            <person name="Kues U."/>
            <person name="Barry K."/>
            <person name="Hegedus J.C."/>
            <person name="Henrissat B."/>
            <person name="Johnson J."/>
            <person name="Lipzen A."/>
            <person name="Ohm R."/>
            <person name="Nagy I."/>
            <person name="Pangilinan J."/>
            <person name="Yan J."/>
            <person name="Xiong Y."/>
            <person name="Grigoriev I.V."/>
            <person name="Hibbett D.S."/>
            <person name="Nagy L.G."/>
        </authorList>
    </citation>
    <scope>NUCLEOTIDE SEQUENCE [LARGE SCALE GENOMIC DNA]</scope>
    <source>
        <strain evidence="1 2">SZMC22713</strain>
    </source>
</reference>
<organism evidence="1 2">
    <name type="scientific">Rickenella mellea</name>
    <dbReference type="NCBI Taxonomy" id="50990"/>
    <lineage>
        <taxon>Eukaryota</taxon>
        <taxon>Fungi</taxon>
        <taxon>Dikarya</taxon>
        <taxon>Basidiomycota</taxon>
        <taxon>Agaricomycotina</taxon>
        <taxon>Agaricomycetes</taxon>
        <taxon>Hymenochaetales</taxon>
        <taxon>Rickenellaceae</taxon>
        <taxon>Rickenella</taxon>
    </lineage>
</organism>
<dbReference type="VEuPathDB" id="FungiDB:BD410DRAFT_732577"/>
<dbReference type="AlphaFoldDB" id="A0A4Y7PL70"/>
<sequence length="128" mass="14499">MLPLCTFTTNLKFFIVLHPRYKTSYFIKHGWPADWVQTAVDLLRAEWEKNYKPRLRSDNEVSSNDAMHDLFNAIDNWGLQAGSDPLDDWLASPPIVSVRDPLAWWGALLNDGNVLAAMAIDILSTPGK</sequence>
<dbReference type="SUPFAM" id="SSF53098">
    <property type="entry name" value="Ribonuclease H-like"/>
    <property type="match status" value="1"/>
</dbReference>
<dbReference type="Proteomes" id="UP000294933">
    <property type="component" value="Unassembled WGS sequence"/>
</dbReference>
<evidence type="ECO:0008006" key="3">
    <source>
        <dbReference type="Google" id="ProtNLM"/>
    </source>
</evidence>
<evidence type="ECO:0000313" key="2">
    <source>
        <dbReference type="Proteomes" id="UP000294933"/>
    </source>
</evidence>
<name>A0A4Y7PL70_9AGAM</name>